<protein>
    <submittedName>
        <fullName evidence="1">Uncharacterized protein</fullName>
    </submittedName>
</protein>
<reference evidence="1" key="1">
    <citation type="submission" date="2013-07" db="EMBL/GenBank/DDBJ databases">
        <authorList>
            <person name="McIlroy S."/>
        </authorList>
    </citation>
    <scope>NUCLEOTIDE SEQUENCE [LARGE SCALE GENOMIC DNA]</scope>
    <source>
        <strain evidence="1">Run_A_D11</strain>
    </source>
</reference>
<keyword evidence="2" id="KW-1185">Reference proteome</keyword>
<evidence type="ECO:0000313" key="1">
    <source>
        <dbReference type="EMBL" id="CDI04605.1"/>
    </source>
</evidence>
<dbReference type="Proteomes" id="UP000035760">
    <property type="component" value="Unassembled WGS sequence"/>
</dbReference>
<accession>W6MD46</accession>
<dbReference type="OrthoDB" id="7066272at2"/>
<gene>
    <name evidence="1" type="ORF">BN873_p10049</name>
</gene>
<dbReference type="EMBL" id="CBTJ020000113">
    <property type="protein sequence ID" value="CDI04605.1"/>
    <property type="molecule type" value="Genomic_DNA"/>
</dbReference>
<dbReference type="AlphaFoldDB" id="W6MD46"/>
<organism evidence="1 2">
    <name type="scientific">Candidatus Competibacter denitrificans Run_A_D11</name>
    <dbReference type="NCBI Taxonomy" id="1400863"/>
    <lineage>
        <taxon>Bacteria</taxon>
        <taxon>Pseudomonadati</taxon>
        <taxon>Pseudomonadota</taxon>
        <taxon>Gammaproteobacteria</taxon>
        <taxon>Candidatus Competibacteraceae</taxon>
        <taxon>Candidatus Competibacter</taxon>
    </lineage>
</organism>
<reference evidence="1" key="2">
    <citation type="submission" date="2014-03" db="EMBL/GenBank/DDBJ databases">
        <title>Candidatus Competibacter-lineage genomes retrieved from metagenomes reveal functional metabolic diversity.</title>
        <authorList>
            <person name="McIlroy S.J."/>
            <person name="Albertsen M."/>
            <person name="Andresen E.K."/>
            <person name="Saunders A.M."/>
            <person name="Kristiansen R."/>
            <person name="Stokholm-Bjerregaard M."/>
            <person name="Nielsen K.L."/>
            <person name="Nielsen P.H."/>
        </authorList>
    </citation>
    <scope>NUCLEOTIDE SEQUENCE</scope>
    <source>
        <strain evidence="1">Run_A_D11</strain>
    </source>
</reference>
<dbReference type="RefSeq" id="WP_048676918.1">
    <property type="nucleotide sequence ID" value="NZ_CBTJ020000113.1"/>
</dbReference>
<comment type="caution">
    <text evidence="1">The sequence shown here is derived from an EMBL/GenBank/DDBJ whole genome shotgun (WGS) entry which is preliminary data.</text>
</comment>
<name>W6MD46_9GAMM</name>
<proteinExistence type="predicted"/>
<evidence type="ECO:0000313" key="2">
    <source>
        <dbReference type="Proteomes" id="UP000035760"/>
    </source>
</evidence>
<sequence>MSSTLWINLRDGDQYESNESDHSALLDLAEPLEQLAVKLSVQPLSDFYDDTDLRYNLDETGEFAEAEDGWPAAAAQWFDAAEALRSVETLLTYLQAHAGAMAATEVWTQADVEADLLDCKAELERAVAAGKAIHFCIVM</sequence>